<name>A0ACA9MIP1_9GLOM</name>
<feature type="non-terminal residue" evidence="1">
    <location>
        <position position="138"/>
    </location>
</feature>
<keyword evidence="2" id="KW-1185">Reference proteome</keyword>
<accession>A0ACA9MIP1</accession>
<evidence type="ECO:0000313" key="1">
    <source>
        <dbReference type="EMBL" id="CAG8588869.1"/>
    </source>
</evidence>
<dbReference type="Proteomes" id="UP000789702">
    <property type="component" value="Unassembled WGS sequence"/>
</dbReference>
<organism evidence="1 2">
    <name type="scientific">Dentiscutata heterogama</name>
    <dbReference type="NCBI Taxonomy" id="1316150"/>
    <lineage>
        <taxon>Eukaryota</taxon>
        <taxon>Fungi</taxon>
        <taxon>Fungi incertae sedis</taxon>
        <taxon>Mucoromycota</taxon>
        <taxon>Glomeromycotina</taxon>
        <taxon>Glomeromycetes</taxon>
        <taxon>Diversisporales</taxon>
        <taxon>Gigasporaceae</taxon>
        <taxon>Dentiscutata</taxon>
    </lineage>
</organism>
<reference evidence="1" key="1">
    <citation type="submission" date="2021-06" db="EMBL/GenBank/DDBJ databases">
        <authorList>
            <person name="Kallberg Y."/>
            <person name="Tangrot J."/>
            <person name="Rosling A."/>
        </authorList>
    </citation>
    <scope>NUCLEOTIDE SEQUENCE</scope>
    <source>
        <strain evidence="1">IL203A</strain>
    </source>
</reference>
<protein>
    <submittedName>
        <fullName evidence="1">13164_t:CDS:1</fullName>
    </submittedName>
</protein>
<gene>
    <name evidence="1" type="ORF">DHETER_LOCUS6780</name>
</gene>
<evidence type="ECO:0000313" key="2">
    <source>
        <dbReference type="Proteomes" id="UP000789702"/>
    </source>
</evidence>
<sequence>MSRSQANSIPVPVVFIRFNSAVYSNYNINCSYVLATGATTSCNDKLDNVTDSSAIVFFYYDPDIGFTDGTSLNMPIGIDFRISANNSFADDIGPALITYPIIRLIDPDLFNNTNKHADDKLIDVMSEESNMYALSPYQ</sequence>
<comment type="caution">
    <text evidence="1">The sequence shown here is derived from an EMBL/GenBank/DDBJ whole genome shotgun (WGS) entry which is preliminary data.</text>
</comment>
<dbReference type="EMBL" id="CAJVPU010008876">
    <property type="protein sequence ID" value="CAG8588869.1"/>
    <property type="molecule type" value="Genomic_DNA"/>
</dbReference>
<proteinExistence type="predicted"/>